<evidence type="ECO:0000256" key="1">
    <source>
        <dbReference type="SAM" id="MobiDB-lite"/>
    </source>
</evidence>
<dbReference type="Pfam" id="PF02575">
    <property type="entry name" value="YbaB_DNA_bd"/>
    <property type="match status" value="1"/>
</dbReference>
<reference evidence="2 3" key="1">
    <citation type="submission" date="2014-10" db="EMBL/GenBank/DDBJ databases">
        <title>Genome sequence of Micropolyspora internatus JCM3315.</title>
        <authorList>
            <person name="Shin S.-K."/>
            <person name="Yi H."/>
        </authorList>
    </citation>
    <scope>NUCLEOTIDE SEQUENCE [LARGE SCALE GENOMIC DNA]</scope>
    <source>
        <strain evidence="2 3">JCM 3315</strain>
    </source>
</reference>
<dbReference type="RefSeq" id="WP_037311200.1">
    <property type="nucleotide sequence ID" value="NZ_CALJZO010000053.1"/>
</dbReference>
<name>A0A837D9D2_9PSEU</name>
<accession>A0A837D9D2</accession>
<dbReference type="Gene3D" id="3.30.1310.10">
    <property type="entry name" value="Nucleoid-associated protein YbaB-like domain"/>
    <property type="match status" value="1"/>
</dbReference>
<evidence type="ECO:0008006" key="4">
    <source>
        <dbReference type="Google" id="ProtNLM"/>
    </source>
</evidence>
<dbReference type="SUPFAM" id="SSF82607">
    <property type="entry name" value="YbaB-like"/>
    <property type="match status" value="1"/>
</dbReference>
<organism evidence="2 3">
    <name type="scientific">Saccharomonospora viridis</name>
    <dbReference type="NCBI Taxonomy" id="1852"/>
    <lineage>
        <taxon>Bacteria</taxon>
        <taxon>Bacillati</taxon>
        <taxon>Actinomycetota</taxon>
        <taxon>Actinomycetes</taxon>
        <taxon>Pseudonocardiales</taxon>
        <taxon>Pseudonocardiaceae</taxon>
        <taxon>Saccharomonospora</taxon>
    </lineage>
</organism>
<dbReference type="EMBL" id="JRZE01000005">
    <property type="protein sequence ID" value="KHF43815.1"/>
    <property type="molecule type" value="Genomic_DNA"/>
</dbReference>
<evidence type="ECO:0000313" key="3">
    <source>
        <dbReference type="Proteomes" id="UP000030848"/>
    </source>
</evidence>
<evidence type="ECO:0000313" key="2">
    <source>
        <dbReference type="EMBL" id="KHF43815.1"/>
    </source>
</evidence>
<comment type="caution">
    <text evidence="2">The sequence shown here is derived from an EMBL/GenBank/DDBJ whole genome shotgun (WGS) entry which is preliminary data.</text>
</comment>
<dbReference type="AlphaFoldDB" id="A0A837D9D2"/>
<dbReference type="InterPro" id="IPR036894">
    <property type="entry name" value="YbaB-like_sf"/>
</dbReference>
<dbReference type="Proteomes" id="UP000030848">
    <property type="component" value="Unassembled WGS sequence"/>
</dbReference>
<protein>
    <recommendedName>
        <fullName evidence="4">YbaB/EbfC DNA-binding family protein</fullName>
    </recommendedName>
</protein>
<feature type="region of interest" description="Disordered" evidence="1">
    <location>
        <begin position="104"/>
        <end position="174"/>
    </location>
</feature>
<proteinExistence type="predicted"/>
<sequence length="174" mass="19343">MADGVEASDRMIDNWTRQLQEQAQRYQAMASRVQEISVTARSADNSVEVTINSKGLLTDLTISESAQGKRMGELSALIMRTVQAAQARIPELLQQAMAETIGTEDQTAAKVFEEAKKTFPDPPEDEETPPESQHEMRFGPEDDDTPAPPPPPRPTRRRPPEDDDDDFSGRSIFS</sequence>
<gene>
    <name evidence="2" type="ORF">MINT15_25400</name>
</gene>
<dbReference type="GO" id="GO:0003677">
    <property type="term" value="F:DNA binding"/>
    <property type="evidence" value="ECO:0007669"/>
    <property type="project" value="InterPro"/>
</dbReference>
<dbReference type="InterPro" id="IPR004401">
    <property type="entry name" value="YbaB/EbfC"/>
</dbReference>
<dbReference type="OrthoDB" id="3638365at2"/>